<accession>A0A1H8VT36</accession>
<keyword evidence="2" id="KW-1185">Reference proteome</keyword>
<dbReference type="GO" id="GO:0016787">
    <property type="term" value="F:hydrolase activity"/>
    <property type="evidence" value="ECO:0007669"/>
    <property type="project" value="UniProtKB-KW"/>
</dbReference>
<dbReference type="Gene3D" id="3.20.20.80">
    <property type="entry name" value="Glycosidases"/>
    <property type="match status" value="1"/>
</dbReference>
<dbReference type="EMBL" id="FODV01000019">
    <property type="protein sequence ID" value="SEP18515.1"/>
    <property type="molecule type" value="Genomic_DNA"/>
</dbReference>
<sequence>MWQYYEPEIIERDLTYATQVNLNAIRTWVSYEAWQRDPDAHEQALDHFLQAADDRDLSVLLGLFDAVGSYPTEERLEDTDPASATGLSSPPKEVLLNRQLWDGPRRFVRWFMDNYRDDDRLLGIEAMNEPGWMASKTAFAREMFATLVEQKGRVPLTVGSTSLANNAEYEQWGNEILQFHYNFVNNQSTYRTMLQRVNHLREAVETPVWLTEWQRTRHGRGFAAEPTPSEQTPNYASLAPLIRDVGIGNFFWSLMVKPAWVQPQRKNGVINGLFHEDGAVWSREDARAIKAMSGDASFDGEERSEWPEWAEA</sequence>
<dbReference type="InterPro" id="IPR017853">
    <property type="entry name" value="GH"/>
</dbReference>
<reference evidence="2" key="1">
    <citation type="submission" date="2016-10" db="EMBL/GenBank/DDBJ databases">
        <authorList>
            <person name="Varghese N."/>
            <person name="Submissions S."/>
        </authorList>
    </citation>
    <scope>NUCLEOTIDE SEQUENCE [LARGE SCALE GENOMIC DNA]</scope>
    <source>
        <strain evidence="2">CGMCC 1.10121</strain>
    </source>
</reference>
<organism evidence="1 2">
    <name type="scientific">Halogranum amylolyticum</name>
    <dbReference type="NCBI Taxonomy" id="660520"/>
    <lineage>
        <taxon>Archaea</taxon>
        <taxon>Methanobacteriati</taxon>
        <taxon>Methanobacteriota</taxon>
        <taxon>Stenosarchaea group</taxon>
        <taxon>Halobacteria</taxon>
        <taxon>Halobacteriales</taxon>
        <taxon>Haloferacaceae</taxon>
    </lineage>
</organism>
<dbReference type="Proteomes" id="UP000199126">
    <property type="component" value="Unassembled WGS sequence"/>
</dbReference>
<name>A0A1H8VT36_9EURY</name>
<dbReference type="AlphaFoldDB" id="A0A1H8VT36"/>
<keyword evidence="1" id="KW-0378">Hydrolase</keyword>
<evidence type="ECO:0000313" key="2">
    <source>
        <dbReference type="Proteomes" id="UP000199126"/>
    </source>
</evidence>
<dbReference type="SUPFAM" id="SSF51445">
    <property type="entry name" value="(Trans)glycosidases"/>
    <property type="match status" value="1"/>
</dbReference>
<gene>
    <name evidence="1" type="ORF">SAMN04487948_11948</name>
</gene>
<protein>
    <submittedName>
        <fullName evidence="1">Cellulase (Glycosyl hydrolase family 5)</fullName>
    </submittedName>
</protein>
<proteinExistence type="predicted"/>
<evidence type="ECO:0000313" key="1">
    <source>
        <dbReference type="EMBL" id="SEP18515.1"/>
    </source>
</evidence>